<gene>
    <name evidence="1" type="ORF">Egran_05460</name>
</gene>
<evidence type="ECO:0000313" key="1">
    <source>
        <dbReference type="EMBL" id="OXV06773.1"/>
    </source>
</evidence>
<proteinExistence type="predicted"/>
<evidence type="ECO:0008006" key="3">
    <source>
        <dbReference type="Google" id="ProtNLM"/>
    </source>
</evidence>
<keyword evidence="2" id="KW-1185">Reference proteome</keyword>
<dbReference type="EMBL" id="NPHW01005423">
    <property type="protein sequence ID" value="OXV06773.1"/>
    <property type="molecule type" value="Genomic_DNA"/>
</dbReference>
<feature type="non-terminal residue" evidence="1">
    <location>
        <position position="1"/>
    </location>
</feature>
<sequence>IQAYNDNDKNTVLTQSPTIQRVSQRLILCLAVSIQGLNIYLRDISQAYTQSHTFLVRDFYVRPPQELNLPPGVLLKVLRPLYGIPEAGTHWFRTYHSHHTEKLKLQQASYDPCLLFTAKSDKDQTQAIVGLQTDDTLFAGNTVFKDKEQEELEKAQFPAKPLQKLTTSSPLEFNGATLTKTSTGSITISQSWQVKKITLIDTDNATREQYITQRARA</sequence>
<reference evidence="1 2" key="1">
    <citation type="journal article" date="2015" name="Environ. Microbiol.">
        <title>Metagenome sequence of Elaphomyces granulatus from sporocarp tissue reveals Ascomycota ectomycorrhizal fingerprints of genome expansion and a Proteobacteria-rich microbiome.</title>
        <authorList>
            <person name="Quandt C.A."/>
            <person name="Kohler A."/>
            <person name="Hesse C.N."/>
            <person name="Sharpton T.J."/>
            <person name="Martin F."/>
            <person name="Spatafora J.W."/>
        </authorList>
    </citation>
    <scope>NUCLEOTIDE SEQUENCE [LARGE SCALE GENOMIC DNA]</scope>
    <source>
        <strain evidence="1 2">OSC145934</strain>
    </source>
</reference>
<dbReference type="Proteomes" id="UP000243515">
    <property type="component" value="Unassembled WGS sequence"/>
</dbReference>
<feature type="non-terminal residue" evidence="1">
    <location>
        <position position="217"/>
    </location>
</feature>
<accession>A0A232LRI4</accession>
<evidence type="ECO:0000313" key="2">
    <source>
        <dbReference type="Proteomes" id="UP000243515"/>
    </source>
</evidence>
<comment type="caution">
    <text evidence="1">The sequence shown here is derived from an EMBL/GenBank/DDBJ whole genome shotgun (WGS) entry which is preliminary data.</text>
</comment>
<name>A0A232LRI4_9EURO</name>
<protein>
    <recommendedName>
        <fullName evidence="3">Reverse transcriptase Ty1/copia-type domain-containing protein</fullName>
    </recommendedName>
</protein>
<dbReference type="AlphaFoldDB" id="A0A232LRI4"/>
<dbReference type="OrthoDB" id="3562262at2759"/>
<organism evidence="1 2">
    <name type="scientific">Elaphomyces granulatus</name>
    <dbReference type="NCBI Taxonomy" id="519963"/>
    <lineage>
        <taxon>Eukaryota</taxon>
        <taxon>Fungi</taxon>
        <taxon>Dikarya</taxon>
        <taxon>Ascomycota</taxon>
        <taxon>Pezizomycotina</taxon>
        <taxon>Eurotiomycetes</taxon>
        <taxon>Eurotiomycetidae</taxon>
        <taxon>Eurotiales</taxon>
        <taxon>Elaphomycetaceae</taxon>
        <taxon>Elaphomyces</taxon>
    </lineage>
</organism>